<evidence type="ECO:0000313" key="2">
    <source>
        <dbReference type="Proteomes" id="UP000193100"/>
    </source>
</evidence>
<reference evidence="1 2" key="1">
    <citation type="submission" date="2017-04" db="EMBL/GenBank/DDBJ databases">
        <title>Genome Sequence of Marinobacter salarius strain SMR5 Isolated from a culture of the Diatom Skeletonema marinoi.</title>
        <authorList>
            <person name="Topel M."/>
            <person name="Pinder M.I.M."/>
            <person name="Johansson O.N."/>
            <person name="Kourtchenko O."/>
            <person name="Godhe A."/>
            <person name="Clarke A.K."/>
        </authorList>
    </citation>
    <scope>NUCLEOTIDE SEQUENCE [LARGE SCALE GENOMIC DNA]</scope>
    <source>
        <strain evidence="1 2">SMR5</strain>
        <plasmid evidence="2">Plasmid psmr5</plasmid>
    </source>
</reference>
<geneLocation type="plasmid" evidence="2">
    <name>psmr5</name>
</geneLocation>
<gene>
    <name evidence="1" type="ORF">MARSALSMR5_04154</name>
</gene>
<dbReference type="EMBL" id="CP020932">
    <property type="protein sequence ID" value="ARM86174.1"/>
    <property type="molecule type" value="Genomic_DNA"/>
</dbReference>
<sequence length="81" mass="9252">MIEQIDGNTFKTASKNGRNTMTLFRTNDGWEVWTHNASTRAWNNGMPSVKSFDSLAQIEQKYRSFQGVSMLIEDHQIQKAG</sequence>
<accession>A0A1W6KFG8</accession>
<dbReference type="Proteomes" id="UP000193100">
    <property type="component" value="Plasmid pSMR5"/>
</dbReference>
<keyword evidence="1" id="KW-0614">Plasmid</keyword>
<organism evidence="1 2">
    <name type="scientific">Marinobacter salarius</name>
    <dbReference type="NCBI Taxonomy" id="1420917"/>
    <lineage>
        <taxon>Bacteria</taxon>
        <taxon>Pseudomonadati</taxon>
        <taxon>Pseudomonadota</taxon>
        <taxon>Gammaproteobacteria</taxon>
        <taxon>Pseudomonadales</taxon>
        <taxon>Marinobacteraceae</taxon>
        <taxon>Marinobacter</taxon>
    </lineage>
</organism>
<evidence type="ECO:0000313" key="1">
    <source>
        <dbReference type="EMBL" id="ARM86174.1"/>
    </source>
</evidence>
<name>A0A1W6KFG8_9GAMM</name>
<dbReference type="RefSeq" id="WP_085682138.1">
    <property type="nucleotide sequence ID" value="NZ_CP020932.1"/>
</dbReference>
<dbReference type="GeneID" id="77258058"/>
<proteinExistence type="predicted"/>
<dbReference type="AlphaFoldDB" id="A0A1W6KFG8"/>
<protein>
    <submittedName>
        <fullName evidence="1">Uncharacterized protein</fullName>
    </submittedName>
</protein>